<evidence type="ECO:0000256" key="3">
    <source>
        <dbReference type="ARBA" id="ARBA00022617"/>
    </source>
</evidence>
<keyword evidence="5 9" id="KW-0560">Oxidoreductase</keyword>
<evidence type="ECO:0000256" key="8">
    <source>
        <dbReference type="PIRSR" id="PIRSR602401-1"/>
    </source>
</evidence>
<feature type="binding site" description="axial binding residue" evidence="8">
    <location>
        <position position="451"/>
    </location>
    <ligand>
        <name>heme</name>
        <dbReference type="ChEBI" id="CHEBI:30413"/>
    </ligand>
    <ligandPart>
        <name>Fe</name>
        <dbReference type="ChEBI" id="CHEBI:18248"/>
    </ligandPart>
</feature>
<evidence type="ECO:0000256" key="5">
    <source>
        <dbReference type="ARBA" id="ARBA00023002"/>
    </source>
</evidence>
<dbReference type="PRINTS" id="PR00463">
    <property type="entry name" value="EP450I"/>
</dbReference>
<dbReference type="EnsemblMetazoa" id="PPA13184.1">
    <property type="protein sequence ID" value="PPA13184.1"/>
    <property type="gene ID" value="WBGene00102738"/>
</dbReference>
<dbReference type="InterPro" id="IPR017972">
    <property type="entry name" value="Cyt_P450_CS"/>
</dbReference>
<protein>
    <submittedName>
        <fullName evidence="10">Cyp-13A3</fullName>
    </submittedName>
</protein>
<dbReference type="PANTHER" id="PTHR24292:SF102">
    <property type="entry name" value="CYTOCHROME P450 FAMILY-RELATED"/>
    <property type="match status" value="1"/>
</dbReference>
<evidence type="ECO:0000256" key="4">
    <source>
        <dbReference type="ARBA" id="ARBA00022723"/>
    </source>
</evidence>
<accession>A0A2A6BWM6</accession>
<keyword evidence="11" id="KW-1185">Reference proteome</keyword>
<comment type="cofactor">
    <cofactor evidence="1 8">
        <name>heme</name>
        <dbReference type="ChEBI" id="CHEBI:30413"/>
    </cofactor>
</comment>
<sequence>MTSTTMLTVVLVLFSLLFLIYKYYSNVNNHWKNKGIPGPEPELLFGNMRDIWEYEKPRSLVIRDWSKKYGKMYGFYEGVRKFLVVSDYDMLNEILVKNFDHFYARARFELQKTKDGPKTHLVDSRGAHWKRLRALGSYAFTNKALKQIVPTVKKSAVLVVDGMEKEHGREINTLEFFQEYTLDVISKVALGMKDAKMFHNEYVQICKDIFSRPLKHVITVLPCIFPWAIDIWMTGLETIGNFFKIPFLVLMENLEKTVAERKKQREGGSPSTGDFIDMFLDAEVDVSEVQFGEASDTARKLSFEEVVGQCMVFLLAGFDTTSISLSYVTHFLSNHPQVQERLREEIDAFASEDLDIEQLGEMKYMECVIKETLRHYPLANVVVTRECTKACEIKGYKFEEGDMVATDTWSLHMDKTIWGEDAEEFRPERWLEESSRGRAAFQAFGEGPRMCIGMRLAYIEEKIALIELMKRFTIEKTVNTNPIKLVGSITVGPEKVMVKLVKRK</sequence>
<evidence type="ECO:0000256" key="6">
    <source>
        <dbReference type="ARBA" id="ARBA00023004"/>
    </source>
</evidence>
<evidence type="ECO:0000256" key="1">
    <source>
        <dbReference type="ARBA" id="ARBA00001971"/>
    </source>
</evidence>
<dbReference type="GO" id="GO:0005506">
    <property type="term" value="F:iron ion binding"/>
    <property type="evidence" value="ECO:0007669"/>
    <property type="project" value="InterPro"/>
</dbReference>
<reference evidence="10" key="2">
    <citation type="submission" date="2022-06" db="UniProtKB">
        <authorList>
            <consortium name="EnsemblMetazoa"/>
        </authorList>
    </citation>
    <scope>IDENTIFICATION</scope>
    <source>
        <strain evidence="10">PS312</strain>
    </source>
</reference>
<evidence type="ECO:0000256" key="2">
    <source>
        <dbReference type="ARBA" id="ARBA00010617"/>
    </source>
</evidence>
<evidence type="ECO:0000256" key="9">
    <source>
        <dbReference type="RuleBase" id="RU000461"/>
    </source>
</evidence>
<dbReference type="GO" id="GO:0004497">
    <property type="term" value="F:monooxygenase activity"/>
    <property type="evidence" value="ECO:0007669"/>
    <property type="project" value="UniProtKB-KW"/>
</dbReference>
<proteinExistence type="inferred from homology"/>
<dbReference type="CDD" id="cd11055">
    <property type="entry name" value="CYP3A-like"/>
    <property type="match status" value="1"/>
</dbReference>
<keyword evidence="3 8" id="KW-0349">Heme</keyword>
<evidence type="ECO:0000256" key="7">
    <source>
        <dbReference type="ARBA" id="ARBA00023033"/>
    </source>
</evidence>
<accession>A0A8R1YBV8</accession>
<dbReference type="Proteomes" id="UP000005239">
    <property type="component" value="Unassembled WGS sequence"/>
</dbReference>
<comment type="similarity">
    <text evidence="2 9">Belongs to the cytochrome P450 family.</text>
</comment>
<dbReference type="Pfam" id="PF00067">
    <property type="entry name" value="p450"/>
    <property type="match status" value="1"/>
</dbReference>
<name>A0A2A6BWM6_PRIPA</name>
<keyword evidence="7 9" id="KW-0503">Monooxygenase</keyword>
<dbReference type="Gene3D" id="1.10.630.10">
    <property type="entry name" value="Cytochrome P450"/>
    <property type="match status" value="1"/>
</dbReference>
<dbReference type="FunFam" id="1.10.630.10:FF:000182">
    <property type="entry name" value="Cytochrome P450 3A4"/>
    <property type="match status" value="1"/>
</dbReference>
<dbReference type="InterPro" id="IPR050476">
    <property type="entry name" value="Insect_CytP450_Detox"/>
</dbReference>
<dbReference type="AlphaFoldDB" id="A0A2A6BWM6"/>
<dbReference type="PRINTS" id="PR00385">
    <property type="entry name" value="P450"/>
</dbReference>
<dbReference type="GO" id="GO:0016705">
    <property type="term" value="F:oxidoreductase activity, acting on paired donors, with incorporation or reduction of molecular oxygen"/>
    <property type="evidence" value="ECO:0007669"/>
    <property type="project" value="InterPro"/>
</dbReference>
<dbReference type="GO" id="GO:0020037">
    <property type="term" value="F:heme binding"/>
    <property type="evidence" value="ECO:0007669"/>
    <property type="project" value="InterPro"/>
</dbReference>
<dbReference type="OrthoDB" id="2789670at2759"/>
<dbReference type="InterPro" id="IPR036396">
    <property type="entry name" value="Cyt_P450_sf"/>
</dbReference>
<dbReference type="InterPro" id="IPR001128">
    <property type="entry name" value="Cyt_P450"/>
</dbReference>
<dbReference type="SUPFAM" id="SSF48264">
    <property type="entry name" value="Cytochrome P450"/>
    <property type="match status" value="1"/>
</dbReference>
<evidence type="ECO:0000313" key="11">
    <source>
        <dbReference type="Proteomes" id="UP000005239"/>
    </source>
</evidence>
<dbReference type="PANTHER" id="PTHR24292">
    <property type="entry name" value="CYTOCHROME P450"/>
    <property type="match status" value="1"/>
</dbReference>
<keyword evidence="4 8" id="KW-0479">Metal-binding</keyword>
<keyword evidence="6 8" id="KW-0408">Iron</keyword>
<evidence type="ECO:0000313" key="10">
    <source>
        <dbReference type="EnsemblMetazoa" id="PPA13184.1"/>
    </source>
</evidence>
<gene>
    <name evidence="10" type="primary">WBGene00102738</name>
</gene>
<dbReference type="InterPro" id="IPR002401">
    <property type="entry name" value="Cyt_P450_E_grp-I"/>
</dbReference>
<reference evidence="11" key="1">
    <citation type="journal article" date="2008" name="Nat. Genet.">
        <title>The Pristionchus pacificus genome provides a unique perspective on nematode lifestyle and parasitism.</title>
        <authorList>
            <person name="Dieterich C."/>
            <person name="Clifton S.W."/>
            <person name="Schuster L.N."/>
            <person name="Chinwalla A."/>
            <person name="Delehaunty K."/>
            <person name="Dinkelacker I."/>
            <person name="Fulton L."/>
            <person name="Fulton R."/>
            <person name="Godfrey J."/>
            <person name="Minx P."/>
            <person name="Mitreva M."/>
            <person name="Roeseler W."/>
            <person name="Tian H."/>
            <person name="Witte H."/>
            <person name="Yang S.P."/>
            <person name="Wilson R.K."/>
            <person name="Sommer R.J."/>
        </authorList>
    </citation>
    <scope>NUCLEOTIDE SEQUENCE [LARGE SCALE GENOMIC DNA]</scope>
    <source>
        <strain evidence="11">PS312</strain>
    </source>
</reference>
<organism evidence="10 11">
    <name type="scientific">Pristionchus pacificus</name>
    <name type="common">Parasitic nematode worm</name>
    <dbReference type="NCBI Taxonomy" id="54126"/>
    <lineage>
        <taxon>Eukaryota</taxon>
        <taxon>Metazoa</taxon>
        <taxon>Ecdysozoa</taxon>
        <taxon>Nematoda</taxon>
        <taxon>Chromadorea</taxon>
        <taxon>Rhabditida</taxon>
        <taxon>Rhabditina</taxon>
        <taxon>Diplogasteromorpha</taxon>
        <taxon>Diplogasteroidea</taxon>
        <taxon>Neodiplogasteridae</taxon>
        <taxon>Pristionchus</taxon>
    </lineage>
</organism>
<dbReference type="PROSITE" id="PS00086">
    <property type="entry name" value="CYTOCHROME_P450"/>
    <property type="match status" value="1"/>
</dbReference>